<sequence>MLSQSCRTTGVKLQNLEGTHKKRSSMKAIASLVVVLLAGLSGPAHAHFQTLYTPDLTVSGAMELPLKAIFWHPFIGGPNVDMPLPLEAFAINRGQRIDLLETFEEVSFEGPENSALAYDLTLPVTRAGDYVTVVVGDLYFDESSDLYVQQFTKTIVNSGGLPSDWSQPVGLPAEIVPMTKPYNVMAGSTFTGRLLSDGRPLPDYEIEIVYLSTEPDMGANAAAAPTAQAPQGGMLVATTDENGVFTVGLPRPGFWGFGALGAGPEYRHEDGTYMSQDAILWVQAVEL</sequence>
<accession>G4RGG5</accession>
<dbReference type="EMBL" id="CP003075">
    <property type="protein sequence ID" value="AEQ50141.1"/>
    <property type="molecule type" value="Genomic_DNA"/>
</dbReference>
<dbReference type="STRING" id="1082931.KKY_94"/>
<dbReference type="Pfam" id="PF10670">
    <property type="entry name" value="DUF4198"/>
    <property type="match status" value="1"/>
</dbReference>
<reference evidence="1 2" key="1">
    <citation type="journal article" date="2012" name="J. Bacteriol.">
        <title>Complete genome sequence of Pelagibacterium halotolerans B2T.</title>
        <authorList>
            <person name="Huo Y.Y."/>
            <person name="Cheng H."/>
            <person name="Han X.F."/>
            <person name="Jiang X.W."/>
            <person name="Sun C."/>
            <person name="Zhang X.Q."/>
            <person name="Zhu X.F."/>
            <person name="Liu Y.F."/>
            <person name="Li P.F."/>
            <person name="Ni P.X."/>
            <person name="Wu M."/>
        </authorList>
    </citation>
    <scope>NUCLEOTIDE SEQUENCE [LARGE SCALE GENOMIC DNA]</scope>
    <source>
        <strain evidence="2">DSM 22347 / JCM 15775 / CGMCC 1.7692 / B2</strain>
    </source>
</reference>
<name>G4RGG5_PELHB</name>
<dbReference type="HOGENOM" id="CLU_058596_1_0_5"/>
<evidence type="ECO:0000313" key="1">
    <source>
        <dbReference type="EMBL" id="AEQ50141.1"/>
    </source>
</evidence>
<dbReference type="InterPro" id="IPR019613">
    <property type="entry name" value="DUF4198"/>
</dbReference>
<dbReference type="KEGG" id="phl:KKY_94"/>
<evidence type="ECO:0000313" key="2">
    <source>
        <dbReference type="Proteomes" id="UP000008850"/>
    </source>
</evidence>
<organism evidence="1 2">
    <name type="scientific">Pelagibacterium halotolerans (strain DSM 22347 / JCM 15775 / CGMCC 1.7692 / B2)</name>
    <dbReference type="NCBI Taxonomy" id="1082931"/>
    <lineage>
        <taxon>Bacteria</taxon>
        <taxon>Pseudomonadati</taxon>
        <taxon>Pseudomonadota</taxon>
        <taxon>Alphaproteobacteria</taxon>
        <taxon>Hyphomicrobiales</taxon>
        <taxon>Devosiaceae</taxon>
        <taxon>Pelagibacterium</taxon>
    </lineage>
</organism>
<proteinExistence type="predicted"/>
<keyword evidence="2" id="KW-1185">Reference proteome</keyword>
<dbReference type="Proteomes" id="UP000008850">
    <property type="component" value="Chromosome"/>
</dbReference>
<dbReference type="AlphaFoldDB" id="G4RGG5"/>
<gene>
    <name evidence="1" type="ordered locus">KKY_94</name>
</gene>
<protein>
    <submittedName>
        <fullName evidence="1">Nickel transport complex protein, NikM subunit, transmembtane</fullName>
    </submittedName>
</protein>
<dbReference type="eggNOG" id="COG5266">
    <property type="taxonomic scope" value="Bacteria"/>
</dbReference>